<feature type="transmembrane region" description="Helical" evidence="1">
    <location>
        <begin position="245"/>
        <end position="267"/>
    </location>
</feature>
<comment type="caution">
    <text evidence="2">The sequence shown here is derived from an EMBL/GenBank/DDBJ whole genome shotgun (WGS) entry which is preliminary data.</text>
</comment>
<dbReference type="Proteomes" id="UP000194903">
    <property type="component" value="Unassembled WGS sequence"/>
</dbReference>
<feature type="transmembrane region" description="Helical" evidence="1">
    <location>
        <begin position="173"/>
        <end position="194"/>
    </location>
</feature>
<feature type="transmembrane region" description="Helical" evidence="1">
    <location>
        <begin position="296"/>
        <end position="318"/>
    </location>
</feature>
<gene>
    <name evidence="2" type="ORF">CBW42_11670</name>
</gene>
<reference evidence="2 3" key="1">
    <citation type="submission" date="2017-05" db="EMBL/GenBank/DDBJ databases">
        <title>Butyricicoccus porcorum sp. nov. a butyrate-producing bacterium from the swine intestinal tract.</title>
        <authorList>
            <person name="Trachsel J."/>
            <person name="Humphrey S."/>
            <person name="Allen H.K."/>
        </authorList>
    </citation>
    <scope>NUCLEOTIDE SEQUENCE [LARGE SCALE GENOMIC DNA]</scope>
    <source>
        <strain evidence="2">BB10</strain>
    </source>
</reference>
<evidence type="ECO:0008006" key="4">
    <source>
        <dbReference type="Google" id="ProtNLM"/>
    </source>
</evidence>
<evidence type="ECO:0000256" key="1">
    <source>
        <dbReference type="SAM" id="Phobius"/>
    </source>
</evidence>
<keyword evidence="3" id="KW-1185">Reference proteome</keyword>
<evidence type="ECO:0000313" key="3">
    <source>
        <dbReference type="Proteomes" id="UP000194903"/>
    </source>
</evidence>
<accession>A0A252F259</accession>
<name>A0A252F259_9FIRM</name>
<keyword evidence="1" id="KW-1133">Transmembrane helix</keyword>
<organism evidence="2 3">
    <name type="scientific">Butyricicoccus porcorum</name>
    <dbReference type="NCBI Taxonomy" id="1945634"/>
    <lineage>
        <taxon>Bacteria</taxon>
        <taxon>Bacillati</taxon>
        <taxon>Bacillota</taxon>
        <taxon>Clostridia</taxon>
        <taxon>Eubacteriales</taxon>
        <taxon>Butyricicoccaceae</taxon>
        <taxon>Butyricicoccus</taxon>
    </lineage>
</organism>
<dbReference type="Pfam" id="PF07907">
    <property type="entry name" value="YibE_F"/>
    <property type="match status" value="1"/>
</dbReference>
<dbReference type="RefSeq" id="WP_087021708.1">
    <property type="nucleotide sequence ID" value="NZ_CP178353.1"/>
</dbReference>
<dbReference type="AlphaFoldDB" id="A0A252F259"/>
<feature type="transmembrane region" description="Helical" evidence="1">
    <location>
        <begin position="12"/>
        <end position="31"/>
    </location>
</feature>
<sequence length="372" mass="40569">MARPNASASQRRQAILLTILFLCAVAGYVVVDHDDAWYTSTIAVITEIQTEHTETQSGVSIGNENYYVQTIAARLTNGTRAGETIRLSNQYTDSGVRDECYRVGDKLFVEPGGNGEIGKIIGQKRDTLIYLLAAALLLGMLAVAGASGLLATLSLLFNIALLTIALRCYLDGWNIFALTGVLILLFTILSLLIANGWNRRSVLAIAVTLLSIAATAGIFLVVRAYTPALQYQMLEYAVVPDDLSALFFCEIMVGGLGAVMDVAISLISTADELLMHNPDLSYEQLRDSVRAVSDDIMGTMVNVLFFTYICGGLPEMLLMLRNNLTVSFVWEYVLSFELVRFLVGSIGLVLAVPISQLVLKLWTNRRKGAQHG</sequence>
<dbReference type="EMBL" id="NHOC01000010">
    <property type="protein sequence ID" value="OUM19809.1"/>
    <property type="molecule type" value="Genomic_DNA"/>
</dbReference>
<feature type="transmembrane region" description="Helical" evidence="1">
    <location>
        <begin position="201"/>
        <end position="225"/>
    </location>
</feature>
<dbReference type="PANTHER" id="PTHR41771">
    <property type="entry name" value="MEMBRANE PROTEIN-RELATED"/>
    <property type="match status" value="1"/>
</dbReference>
<dbReference type="PANTHER" id="PTHR41771:SF1">
    <property type="entry name" value="MEMBRANE PROTEIN"/>
    <property type="match status" value="1"/>
</dbReference>
<keyword evidence="1" id="KW-0472">Membrane</keyword>
<proteinExistence type="predicted"/>
<dbReference type="InterPro" id="IPR012507">
    <property type="entry name" value="YibE_F"/>
</dbReference>
<feature type="transmembrane region" description="Helical" evidence="1">
    <location>
        <begin position="128"/>
        <end position="161"/>
    </location>
</feature>
<dbReference type="OrthoDB" id="5753718at2"/>
<protein>
    <recommendedName>
        <fullName evidence="4">YibE/F family protein</fullName>
    </recommendedName>
</protein>
<feature type="transmembrane region" description="Helical" evidence="1">
    <location>
        <begin position="338"/>
        <end position="359"/>
    </location>
</feature>
<keyword evidence="1" id="KW-0812">Transmembrane</keyword>
<evidence type="ECO:0000313" key="2">
    <source>
        <dbReference type="EMBL" id="OUM19809.1"/>
    </source>
</evidence>